<gene>
    <name evidence="1" type="ORF">A9Z42_0091590</name>
</gene>
<evidence type="ECO:0000313" key="2">
    <source>
        <dbReference type="Proteomes" id="UP000219286"/>
    </source>
</evidence>
<keyword evidence="2" id="KW-1185">Reference proteome</keyword>
<evidence type="ECO:0000313" key="1">
    <source>
        <dbReference type="EMBL" id="OTA08215.1"/>
    </source>
</evidence>
<protein>
    <submittedName>
        <fullName evidence="1">Uncharacterized protein</fullName>
    </submittedName>
</protein>
<reference evidence="1 2" key="1">
    <citation type="journal article" date="2015" name="Genome Announc.">
        <title>Genome sequence and annotation of Trichoderma parareesei, the ancestor of the cellulase producer Trichoderma reesei.</title>
        <authorList>
            <person name="Yang D."/>
            <person name="Pomraning K."/>
            <person name="Kopchinskiy A."/>
            <person name="Karimi Aghcheh R."/>
            <person name="Atanasova L."/>
            <person name="Chenthamara K."/>
            <person name="Baker S.E."/>
            <person name="Zhang R."/>
            <person name="Shen Q."/>
            <person name="Freitag M."/>
            <person name="Kubicek C.P."/>
            <person name="Druzhinina I.S."/>
        </authorList>
    </citation>
    <scope>NUCLEOTIDE SEQUENCE [LARGE SCALE GENOMIC DNA]</scope>
    <source>
        <strain evidence="1 2">CBS 125925</strain>
    </source>
</reference>
<sequence length="132" mass="14232">MAGLGTKLSGSKEGATKVLLMGEELSTNGWACLVVHRGLMVVSSYARWLLGTQEHGDRSSSAIGVNGMLKLDKVSRKLEAPVRILDLTSGREQMPAAGSVYLTPSCLSELVKPFADSRDSVEKREAPVYFHP</sequence>
<name>A0A2H3A6G0_TRIPA</name>
<dbReference type="Proteomes" id="UP000219286">
    <property type="component" value="Unassembled WGS sequence"/>
</dbReference>
<organism evidence="1 2">
    <name type="scientific">Trichoderma parareesei</name>
    <name type="common">Filamentous fungus</name>
    <dbReference type="NCBI Taxonomy" id="858221"/>
    <lineage>
        <taxon>Eukaryota</taxon>
        <taxon>Fungi</taxon>
        <taxon>Dikarya</taxon>
        <taxon>Ascomycota</taxon>
        <taxon>Pezizomycotina</taxon>
        <taxon>Sordariomycetes</taxon>
        <taxon>Hypocreomycetidae</taxon>
        <taxon>Hypocreales</taxon>
        <taxon>Hypocreaceae</taxon>
        <taxon>Trichoderma</taxon>
    </lineage>
</organism>
<dbReference type="EMBL" id="LFMI01000827">
    <property type="protein sequence ID" value="OTA08215.1"/>
    <property type="molecule type" value="Genomic_DNA"/>
</dbReference>
<accession>A0A2H3A6G0</accession>
<comment type="caution">
    <text evidence="1">The sequence shown here is derived from an EMBL/GenBank/DDBJ whole genome shotgun (WGS) entry which is preliminary data.</text>
</comment>
<proteinExistence type="predicted"/>
<dbReference type="AlphaFoldDB" id="A0A2H3A6G0"/>